<protein>
    <submittedName>
        <fullName evidence="3">(rape) hypothetical protein</fullName>
    </submittedName>
</protein>
<keyword evidence="1" id="KW-0547">Nucleotide-binding</keyword>
<evidence type="ECO:0000256" key="2">
    <source>
        <dbReference type="ARBA" id="ARBA00022840"/>
    </source>
</evidence>
<dbReference type="Pfam" id="PF12775">
    <property type="entry name" value="AAA_7"/>
    <property type="match status" value="1"/>
</dbReference>
<dbReference type="SUPFAM" id="SSF52540">
    <property type="entry name" value="P-loop containing nucleoside triphosphate hydrolases"/>
    <property type="match status" value="1"/>
</dbReference>
<dbReference type="PROSITE" id="PS00675">
    <property type="entry name" value="SIGMA54_INTERACT_1"/>
    <property type="match status" value="1"/>
</dbReference>
<dbReference type="InterPro" id="IPR027417">
    <property type="entry name" value="P-loop_NTPase"/>
</dbReference>
<sequence>MSTQNRVTVSEIVASVWNVPVPEFHHKPPIQELSKTLKIGRVSLPLGETASHDRSRFVETRTSTRLLEKIARSVEYNEPVLLVGETGTGKTTLVQNLAQWIGQKLTVLNLSQQSDIVDLLGGFKPIDAKLMCKMLYNEFIELGRDSQMKNSSFTHS</sequence>
<dbReference type="PANTHER" id="PTHR48103:SF2">
    <property type="entry name" value="MIDASIN"/>
    <property type="match status" value="1"/>
</dbReference>
<dbReference type="PANTHER" id="PTHR48103">
    <property type="entry name" value="MIDASIN-RELATED"/>
    <property type="match status" value="1"/>
</dbReference>
<dbReference type="GO" id="GO:0005524">
    <property type="term" value="F:ATP binding"/>
    <property type="evidence" value="ECO:0007669"/>
    <property type="project" value="UniProtKB-KW"/>
</dbReference>
<proteinExistence type="predicted"/>
<dbReference type="EMBL" id="HG994366">
    <property type="protein sequence ID" value="CAF1902173.1"/>
    <property type="molecule type" value="Genomic_DNA"/>
</dbReference>
<keyword evidence="2" id="KW-0067">ATP-binding</keyword>
<gene>
    <name evidence="3" type="ORF">DARMORV10_C02P22550.1</name>
</gene>
<evidence type="ECO:0000256" key="1">
    <source>
        <dbReference type="ARBA" id="ARBA00022741"/>
    </source>
</evidence>
<name>A0A816JST8_BRANA</name>
<dbReference type="InterPro" id="IPR025662">
    <property type="entry name" value="Sigma_54_int_dom_ATP-bd_1"/>
</dbReference>
<reference evidence="3" key="1">
    <citation type="submission" date="2021-01" db="EMBL/GenBank/DDBJ databases">
        <authorList>
            <consortium name="Genoscope - CEA"/>
            <person name="William W."/>
        </authorList>
    </citation>
    <scope>NUCLEOTIDE SEQUENCE</scope>
</reference>
<accession>A0A816JST8</accession>
<evidence type="ECO:0000313" key="3">
    <source>
        <dbReference type="EMBL" id="CAF1902173.1"/>
    </source>
</evidence>
<organism evidence="3">
    <name type="scientific">Brassica napus</name>
    <name type="common">Rape</name>
    <dbReference type="NCBI Taxonomy" id="3708"/>
    <lineage>
        <taxon>Eukaryota</taxon>
        <taxon>Viridiplantae</taxon>
        <taxon>Streptophyta</taxon>
        <taxon>Embryophyta</taxon>
        <taxon>Tracheophyta</taxon>
        <taxon>Spermatophyta</taxon>
        <taxon>Magnoliopsida</taxon>
        <taxon>eudicotyledons</taxon>
        <taxon>Gunneridae</taxon>
        <taxon>Pentapetalae</taxon>
        <taxon>rosids</taxon>
        <taxon>malvids</taxon>
        <taxon>Brassicales</taxon>
        <taxon>Brassicaceae</taxon>
        <taxon>Brassiceae</taxon>
        <taxon>Brassica</taxon>
    </lineage>
</organism>
<dbReference type="Gene3D" id="3.40.50.300">
    <property type="entry name" value="P-loop containing nucleotide triphosphate hydrolases"/>
    <property type="match status" value="1"/>
</dbReference>
<dbReference type="AlphaFoldDB" id="A0A816JST8"/>
<dbReference type="Proteomes" id="UP001295469">
    <property type="component" value="Chromosome C02"/>
</dbReference>